<keyword evidence="1" id="KW-0560">Oxidoreductase</keyword>
<dbReference type="Pfam" id="PF07992">
    <property type="entry name" value="Pyr_redox_2"/>
    <property type="match status" value="1"/>
</dbReference>
<dbReference type="InterPro" id="IPR041854">
    <property type="entry name" value="BFD-like_2Fe2S-bd_dom_sf"/>
</dbReference>
<reference evidence="3" key="1">
    <citation type="journal article" date="2014" name="Int. J. Syst. Evol. Microbiol.">
        <title>Complete genome sequence of Corynebacterium casei LMG S-19264T (=DSM 44701T), isolated from a smear-ripened cheese.</title>
        <authorList>
            <consortium name="US DOE Joint Genome Institute (JGI-PGF)"/>
            <person name="Walter F."/>
            <person name="Albersmeier A."/>
            <person name="Kalinowski J."/>
            <person name="Ruckert C."/>
        </authorList>
    </citation>
    <scope>NUCLEOTIDE SEQUENCE</scope>
    <source>
        <strain evidence="3">JCM 13306</strain>
    </source>
</reference>
<dbReference type="PRINTS" id="PR00469">
    <property type="entry name" value="PNDRDTASEII"/>
</dbReference>
<dbReference type="GO" id="GO:0016491">
    <property type="term" value="F:oxidoreductase activity"/>
    <property type="evidence" value="ECO:0007669"/>
    <property type="project" value="UniProtKB-KW"/>
</dbReference>
<dbReference type="InterPro" id="IPR036188">
    <property type="entry name" value="FAD/NAD-bd_sf"/>
</dbReference>
<organism evidence="3 4">
    <name type="scientific">Xanthomonas boreopolis</name>
    <dbReference type="NCBI Taxonomy" id="86183"/>
    <lineage>
        <taxon>Bacteria</taxon>
        <taxon>Pseudomonadati</taxon>
        <taxon>Pseudomonadota</taxon>
        <taxon>Gammaproteobacteria</taxon>
        <taxon>Lysobacterales</taxon>
        <taxon>Lysobacteraceae</taxon>
        <taxon>Xanthomonas</taxon>
    </lineage>
</organism>
<sequence>MADPVRHYDVLVVGAGPAGLAAARAAASHGARVGVVDAQPHAGGQVWRHDVERGVPAMARRALEALSGPGIEWLPGTQVVLAQPGWLLAEGAHGALRLNYRALVLATGARELLLPFPGWTLPGVTGAGGAQALAKQGWPLRRKRVLVAGSGPLLLASAATLQAHGARVLGIHEQAPAHALRDFALRLPRWPGKALQALALRARLAGVPYRSGSVVVAAHGDDALREVEIEGPRGRERIACDQLAVGYGLVPNTELAALLGCRLETAGRHARVASDEALRTSVDGVFAAGEALGIGGRDCALVEGEIAGHMAAGAESAARALKPRRDHARAFAALLDDAFALDPRVHALAEPETLVCRCEDVPLGAVRDIADARDAKLASRCGMGACQGRICGTALAELGVNRPGTSSDGGRRPPLFPVRLAALADPFTNDPQETTS</sequence>
<evidence type="ECO:0000256" key="1">
    <source>
        <dbReference type="ARBA" id="ARBA00023002"/>
    </source>
</evidence>
<name>A0A919FA68_9XANT</name>
<dbReference type="InterPro" id="IPR017224">
    <property type="entry name" value="Opine_Oxase_asu/HCN_bsu"/>
</dbReference>
<comment type="caution">
    <text evidence="3">The sequence shown here is derived from an EMBL/GenBank/DDBJ whole genome shotgun (WGS) entry which is preliminary data.</text>
</comment>
<dbReference type="Proteomes" id="UP000623958">
    <property type="component" value="Unassembled WGS sequence"/>
</dbReference>
<dbReference type="PANTHER" id="PTHR42949">
    <property type="entry name" value="ANAEROBIC GLYCEROL-3-PHOSPHATE DEHYDROGENASE SUBUNIT B"/>
    <property type="match status" value="1"/>
</dbReference>
<dbReference type="RefSeq" id="WP_434029826.1">
    <property type="nucleotide sequence ID" value="NZ_BNBA01000031.1"/>
</dbReference>
<dbReference type="InterPro" id="IPR051691">
    <property type="entry name" value="Metab_Enz_Cyan_OpOx_G3PDH"/>
</dbReference>
<dbReference type="SUPFAM" id="SSF51905">
    <property type="entry name" value="FAD/NAD(P)-binding domain"/>
    <property type="match status" value="1"/>
</dbReference>
<protein>
    <submittedName>
        <fullName evidence="3">Oxidoreductase</fullName>
    </submittedName>
</protein>
<reference evidence="3" key="2">
    <citation type="submission" date="2020-09" db="EMBL/GenBank/DDBJ databases">
        <authorList>
            <person name="Sun Q."/>
            <person name="Ohkuma M."/>
        </authorList>
    </citation>
    <scope>NUCLEOTIDE SEQUENCE</scope>
    <source>
        <strain evidence="3">JCM 13306</strain>
    </source>
</reference>
<accession>A0A919FA68</accession>
<feature type="domain" description="FAD/NAD(P)-binding" evidence="2">
    <location>
        <begin position="8"/>
        <end position="292"/>
    </location>
</feature>
<dbReference type="AlphaFoldDB" id="A0A919FA68"/>
<evidence type="ECO:0000313" key="3">
    <source>
        <dbReference type="EMBL" id="GHH58546.1"/>
    </source>
</evidence>
<dbReference type="PRINTS" id="PR00368">
    <property type="entry name" value="FADPNR"/>
</dbReference>
<evidence type="ECO:0000259" key="2">
    <source>
        <dbReference type="Pfam" id="PF07992"/>
    </source>
</evidence>
<dbReference type="PIRSF" id="PIRSF037495">
    <property type="entry name" value="Opine_OX_OoxA/HcnB"/>
    <property type="match status" value="1"/>
</dbReference>
<gene>
    <name evidence="3" type="ORF">GCM10009090_31560</name>
</gene>
<dbReference type="InterPro" id="IPR023753">
    <property type="entry name" value="FAD/NAD-binding_dom"/>
</dbReference>
<evidence type="ECO:0000313" key="4">
    <source>
        <dbReference type="Proteomes" id="UP000623958"/>
    </source>
</evidence>
<dbReference type="EMBL" id="BNBA01000031">
    <property type="protein sequence ID" value="GHH58546.1"/>
    <property type="molecule type" value="Genomic_DNA"/>
</dbReference>
<dbReference type="Gene3D" id="1.10.10.1100">
    <property type="entry name" value="BFD-like [2Fe-2S]-binding domain"/>
    <property type="match status" value="1"/>
</dbReference>
<dbReference type="Gene3D" id="3.50.50.60">
    <property type="entry name" value="FAD/NAD(P)-binding domain"/>
    <property type="match status" value="2"/>
</dbReference>
<dbReference type="PANTHER" id="PTHR42949:SF3">
    <property type="entry name" value="ANAEROBIC GLYCEROL-3-PHOSPHATE DEHYDROGENASE SUBUNIT B"/>
    <property type="match status" value="1"/>
</dbReference>
<proteinExistence type="predicted"/>
<keyword evidence="4" id="KW-1185">Reference proteome</keyword>